<dbReference type="InterPro" id="IPR037682">
    <property type="entry name" value="TonB_C"/>
</dbReference>
<dbReference type="PROSITE" id="PS52015">
    <property type="entry name" value="TONB_CTD"/>
    <property type="match status" value="1"/>
</dbReference>
<name>A0AAU7FD71_9NEIS</name>
<feature type="domain" description="TonB C-terminal" evidence="11">
    <location>
        <begin position="147"/>
        <end position="243"/>
    </location>
</feature>
<evidence type="ECO:0000256" key="3">
    <source>
        <dbReference type="ARBA" id="ARBA00022448"/>
    </source>
</evidence>
<feature type="compositionally biased region" description="Low complexity" evidence="10">
    <location>
        <begin position="97"/>
        <end position="119"/>
    </location>
</feature>
<evidence type="ECO:0000256" key="2">
    <source>
        <dbReference type="ARBA" id="ARBA00006555"/>
    </source>
</evidence>
<dbReference type="PANTHER" id="PTHR33446">
    <property type="entry name" value="PROTEIN TONB-RELATED"/>
    <property type="match status" value="1"/>
</dbReference>
<dbReference type="InterPro" id="IPR006260">
    <property type="entry name" value="TonB/TolA_C"/>
</dbReference>
<dbReference type="RefSeq" id="WP_348945880.1">
    <property type="nucleotide sequence ID" value="NZ_CP157355.1"/>
</dbReference>
<comment type="similarity">
    <text evidence="2">Belongs to the TonB family.</text>
</comment>
<dbReference type="Pfam" id="PF03544">
    <property type="entry name" value="TonB_C"/>
    <property type="match status" value="1"/>
</dbReference>
<evidence type="ECO:0000256" key="8">
    <source>
        <dbReference type="ARBA" id="ARBA00022989"/>
    </source>
</evidence>
<dbReference type="GO" id="GO:0015031">
    <property type="term" value="P:protein transport"/>
    <property type="evidence" value="ECO:0007669"/>
    <property type="project" value="UniProtKB-KW"/>
</dbReference>
<keyword evidence="5" id="KW-0997">Cell inner membrane</keyword>
<dbReference type="GO" id="GO:0031992">
    <property type="term" value="F:energy transducer activity"/>
    <property type="evidence" value="ECO:0007669"/>
    <property type="project" value="TreeGrafter"/>
</dbReference>
<keyword evidence="9" id="KW-0472">Membrane</keyword>
<dbReference type="SUPFAM" id="SSF74653">
    <property type="entry name" value="TolA/TonB C-terminal domain"/>
    <property type="match status" value="1"/>
</dbReference>
<dbReference type="Gene3D" id="3.30.1150.10">
    <property type="match status" value="1"/>
</dbReference>
<feature type="region of interest" description="Disordered" evidence="10">
    <location>
        <begin position="48"/>
        <end position="144"/>
    </location>
</feature>
<organism evidence="12">
    <name type="scientific">Chitinibacter mangrovi</name>
    <dbReference type="NCBI Taxonomy" id="3153927"/>
    <lineage>
        <taxon>Bacteria</taxon>
        <taxon>Pseudomonadati</taxon>
        <taxon>Pseudomonadota</taxon>
        <taxon>Betaproteobacteria</taxon>
        <taxon>Neisseriales</taxon>
        <taxon>Chitinibacteraceae</taxon>
        <taxon>Chitinibacter</taxon>
    </lineage>
</organism>
<keyword evidence="8" id="KW-1133">Transmembrane helix</keyword>
<dbReference type="KEGG" id="cmav:ABHF33_04800"/>
<evidence type="ECO:0000256" key="4">
    <source>
        <dbReference type="ARBA" id="ARBA00022475"/>
    </source>
</evidence>
<evidence type="ECO:0000256" key="7">
    <source>
        <dbReference type="ARBA" id="ARBA00022927"/>
    </source>
</evidence>
<dbReference type="AlphaFoldDB" id="A0AAU7FD71"/>
<dbReference type="PANTHER" id="PTHR33446:SF2">
    <property type="entry name" value="PROTEIN TONB"/>
    <property type="match status" value="1"/>
</dbReference>
<dbReference type="NCBIfam" id="TIGR01352">
    <property type="entry name" value="tonB_Cterm"/>
    <property type="match status" value="1"/>
</dbReference>
<keyword evidence="7" id="KW-0653">Protein transport</keyword>
<protein>
    <submittedName>
        <fullName evidence="12">TonB family protein</fullName>
    </submittedName>
</protein>
<evidence type="ECO:0000256" key="1">
    <source>
        <dbReference type="ARBA" id="ARBA00004383"/>
    </source>
</evidence>
<keyword evidence="4" id="KW-1003">Cell membrane</keyword>
<feature type="compositionally biased region" description="Low complexity" evidence="10">
    <location>
        <begin position="48"/>
        <end position="61"/>
    </location>
</feature>
<evidence type="ECO:0000256" key="10">
    <source>
        <dbReference type="SAM" id="MobiDB-lite"/>
    </source>
</evidence>
<dbReference type="GO" id="GO:0055085">
    <property type="term" value="P:transmembrane transport"/>
    <property type="evidence" value="ECO:0007669"/>
    <property type="project" value="InterPro"/>
</dbReference>
<dbReference type="InterPro" id="IPR051045">
    <property type="entry name" value="TonB-dependent_transducer"/>
</dbReference>
<dbReference type="EMBL" id="CP157355">
    <property type="protein sequence ID" value="XBM01603.1"/>
    <property type="molecule type" value="Genomic_DNA"/>
</dbReference>
<reference evidence="12" key="1">
    <citation type="submission" date="2024-05" db="EMBL/GenBank/DDBJ databases">
        <authorList>
            <person name="Yang L."/>
            <person name="Pan L."/>
        </authorList>
    </citation>
    <scope>NUCLEOTIDE SEQUENCE</scope>
    <source>
        <strain evidence="12">FCG-7</strain>
    </source>
</reference>
<gene>
    <name evidence="12" type="ORF">ABHF33_04800</name>
</gene>
<evidence type="ECO:0000313" key="12">
    <source>
        <dbReference type="EMBL" id="XBM01603.1"/>
    </source>
</evidence>
<accession>A0AAU7FD71</accession>
<sequence length="243" mass="25837">MQLSWKWIALLSLLIHACLIVWLPYTPPERASAVMMVLDLLPSSSVPPASSDQIAAQKPAAQPVPQPVPQAVKQSGKAPLSRAQPGQLLPKRQQLEQPAPAAQQSPAVAASGEKVATEAATERLAAERNPAASAGPHSATASKVSAVDSAGAALLRHPAPDIPRKLRQQKASGTVRLRIVLAASGEVREVEIMQSSGYDAFDQVARKQVLNEWTFRAARRGGVAVESELILPLRMQVIDEATP</sequence>
<evidence type="ECO:0000259" key="11">
    <source>
        <dbReference type="PROSITE" id="PS52015"/>
    </source>
</evidence>
<keyword evidence="6" id="KW-0812">Transmembrane</keyword>
<keyword evidence="3" id="KW-0813">Transport</keyword>
<evidence type="ECO:0000256" key="9">
    <source>
        <dbReference type="ARBA" id="ARBA00023136"/>
    </source>
</evidence>
<comment type="subcellular location">
    <subcellularLocation>
        <location evidence="1">Cell inner membrane</location>
        <topology evidence="1">Single-pass membrane protein</topology>
        <orientation evidence="1">Periplasmic side</orientation>
    </subcellularLocation>
</comment>
<proteinExistence type="inferred from homology"/>
<dbReference type="GO" id="GO:0098797">
    <property type="term" value="C:plasma membrane protein complex"/>
    <property type="evidence" value="ECO:0007669"/>
    <property type="project" value="TreeGrafter"/>
</dbReference>
<evidence type="ECO:0000256" key="5">
    <source>
        <dbReference type="ARBA" id="ARBA00022519"/>
    </source>
</evidence>
<evidence type="ECO:0000256" key="6">
    <source>
        <dbReference type="ARBA" id="ARBA00022692"/>
    </source>
</evidence>